<proteinExistence type="predicted"/>
<dbReference type="AlphaFoldDB" id="A0A176YGE6"/>
<evidence type="ECO:0000256" key="1">
    <source>
        <dbReference type="SAM" id="Phobius"/>
    </source>
</evidence>
<evidence type="ECO:0000313" key="3">
    <source>
        <dbReference type="Proteomes" id="UP000076959"/>
    </source>
</evidence>
<keyword evidence="1" id="KW-0812">Transmembrane</keyword>
<keyword evidence="1" id="KW-1133">Transmembrane helix</keyword>
<sequence>MRNHLQHSLTMIARGDIRHILAICLAIYGLMLPVMALAKHGYHAAPVPQGSRVEQIFPRWEPPRWYTAYTHMFESEEDWNRIVVYEDTKQLPRDRYEAKPFGSNGWKYITLAASDGTNPAENGRHYYVVLP</sequence>
<organism evidence="2 3">
    <name type="scientific">Bradyrhizobium centrolobii</name>
    <dbReference type="NCBI Taxonomy" id="1505087"/>
    <lineage>
        <taxon>Bacteria</taxon>
        <taxon>Pseudomonadati</taxon>
        <taxon>Pseudomonadota</taxon>
        <taxon>Alphaproteobacteria</taxon>
        <taxon>Hyphomicrobiales</taxon>
        <taxon>Nitrobacteraceae</taxon>
        <taxon>Bradyrhizobium</taxon>
    </lineage>
</organism>
<evidence type="ECO:0000313" key="2">
    <source>
        <dbReference type="EMBL" id="OAF05714.1"/>
    </source>
</evidence>
<keyword evidence="1" id="KW-0472">Membrane</keyword>
<name>A0A176YGE6_9BRAD</name>
<dbReference type="EMBL" id="LUUB01000079">
    <property type="protein sequence ID" value="OAF05714.1"/>
    <property type="molecule type" value="Genomic_DNA"/>
</dbReference>
<accession>A0A176YGE6</accession>
<comment type="caution">
    <text evidence="2">The sequence shown here is derived from an EMBL/GenBank/DDBJ whole genome shotgun (WGS) entry which is preliminary data.</text>
</comment>
<dbReference type="OrthoDB" id="8243311at2"/>
<gene>
    <name evidence="2" type="ORF">AYJ54_02110</name>
</gene>
<dbReference type="RefSeq" id="WP_063703994.1">
    <property type="nucleotide sequence ID" value="NZ_LUUB01000079.1"/>
</dbReference>
<keyword evidence="3" id="KW-1185">Reference proteome</keyword>
<feature type="transmembrane region" description="Helical" evidence="1">
    <location>
        <begin position="20"/>
        <end position="38"/>
    </location>
</feature>
<reference evidence="2 3" key="1">
    <citation type="submission" date="2016-03" db="EMBL/GenBank/DDBJ databases">
        <title>Draft Genome Sequence of the Strain BR 10245 (Bradyrhizobium sp.) isolated from nodules of Centrolobium paraense.</title>
        <authorList>
            <person name="Simoes-Araujo J.L.Sr."/>
            <person name="Barauna A.C."/>
            <person name="Silva K."/>
            <person name="Zilli J.E."/>
        </authorList>
    </citation>
    <scope>NUCLEOTIDE SEQUENCE [LARGE SCALE GENOMIC DNA]</scope>
    <source>
        <strain evidence="2 3">BR 10245</strain>
    </source>
</reference>
<protein>
    <submittedName>
        <fullName evidence="2">Uncharacterized protein</fullName>
    </submittedName>
</protein>
<dbReference type="Proteomes" id="UP000076959">
    <property type="component" value="Unassembled WGS sequence"/>
</dbReference>